<evidence type="ECO:0000256" key="2">
    <source>
        <dbReference type="SAM" id="SignalP"/>
    </source>
</evidence>
<dbReference type="Proteomes" id="UP000070544">
    <property type="component" value="Unassembled WGS sequence"/>
</dbReference>
<evidence type="ECO:0000256" key="1">
    <source>
        <dbReference type="ARBA" id="ARBA00007884"/>
    </source>
</evidence>
<dbReference type="OrthoDB" id="426386at2759"/>
<sequence length="226" mass="24717">MATTRLHACLLVLAGLVLAINAAPLREPGHLNRRQAPAEEDGLLFLYGGPQKWNLSQWTAQDDTVRNGTSKSFLELADHEACSVHFHGNLNTTTLGGAAFASQRTADLLSLDLSTYDGLILAVGPNDGKNYSFIVMDAIPPLVDGREQSGLTWEYNVVADKWGGIVAIKWSDLQPTFRGRVQPNPPPLNKASIKRFTIMARSFFNQQSGDFSLVVYGISAYKNVDI</sequence>
<dbReference type="OMA" id="PKTHENP"/>
<feature type="domain" description="NADH:ubiquinone oxidoreductase intermediate-associated protein 30" evidence="3">
    <location>
        <begin position="54"/>
        <end position="215"/>
    </location>
</feature>
<evidence type="ECO:0000313" key="4">
    <source>
        <dbReference type="EMBL" id="KXS21107.1"/>
    </source>
</evidence>
<feature type="signal peptide" evidence="2">
    <location>
        <begin position="1"/>
        <end position="22"/>
    </location>
</feature>
<proteinExistence type="inferred from homology"/>
<dbReference type="GO" id="GO:0051082">
    <property type="term" value="F:unfolded protein binding"/>
    <property type="evidence" value="ECO:0007669"/>
    <property type="project" value="TreeGrafter"/>
</dbReference>
<gene>
    <name evidence="4" type="ORF">M427DRAFT_65906</name>
</gene>
<comment type="similarity">
    <text evidence="1">Belongs to the CIA30 family.</text>
</comment>
<dbReference type="Pfam" id="PF08547">
    <property type="entry name" value="CIA30"/>
    <property type="match status" value="1"/>
</dbReference>
<dbReference type="PANTHER" id="PTHR13194:SF19">
    <property type="entry name" value="NAD(P)-BINDING ROSSMANN-FOLD SUPERFAMILY PROTEIN"/>
    <property type="match status" value="1"/>
</dbReference>
<dbReference type="InterPro" id="IPR008979">
    <property type="entry name" value="Galactose-bd-like_sf"/>
</dbReference>
<dbReference type="PANTHER" id="PTHR13194">
    <property type="entry name" value="COMPLEX I INTERMEDIATE-ASSOCIATED PROTEIN 30"/>
    <property type="match status" value="1"/>
</dbReference>
<dbReference type="GO" id="GO:0010257">
    <property type="term" value="P:NADH dehydrogenase complex assembly"/>
    <property type="evidence" value="ECO:0007669"/>
    <property type="project" value="TreeGrafter"/>
</dbReference>
<organism evidence="4 5">
    <name type="scientific">Gonapodya prolifera (strain JEL478)</name>
    <name type="common">Monoblepharis prolifera</name>
    <dbReference type="NCBI Taxonomy" id="1344416"/>
    <lineage>
        <taxon>Eukaryota</taxon>
        <taxon>Fungi</taxon>
        <taxon>Fungi incertae sedis</taxon>
        <taxon>Chytridiomycota</taxon>
        <taxon>Chytridiomycota incertae sedis</taxon>
        <taxon>Monoblepharidomycetes</taxon>
        <taxon>Monoblepharidales</taxon>
        <taxon>Gonapodyaceae</taxon>
        <taxon>Gonapodya</taxon>
    </lineage>
</organism>
<dbReference type="STRING" id="1344416.A0A139AWM1"/>
<evidence type="ECO:0000313" key="5">
    <source>
        <dbReference type="Proteomes" id="UP000070544"/>
    </source>
</evidence>
<accession>A0A139AWM1</accession>
<dbReference type="EMBL" id="KQ965733">
    <property type="protein sequence ID" value="KXS21107.1"/>
    <property type="molecule type" value="Genomic_DNA"/>
</dbReference>
<dbReference type="SUPFAM" id="SSF49785">
    <property type="entry name" value="Galactose-binding domain-like"/>
    <property type="match status" value="1"/>
</dbReference>
<keyword evidence="2" id="KW-0732">Signal</keyword>
<keyword evidence="5" id="KW-1185">Reference proteome</keyword>
<reference evidence="4 5" key="1">
    <citation type="journal article" date="2015" name="Genome Biol. Evol.">
        <title>Phylogenomic analyses indicate that early fungi evolved digesting cell walls of algal ancestors of land plants.</title>
        <authorList>
            <person name="Chang Y."/>
            <person name="Wang S."/>
            <person name="Sekimoto S."/>
            <person name="Aerts A.L."/>
            <person name="Choi C."/>
            <person name="Clum A."/>
            <person name="LaButti K.M."/>
            <person name="Lindquist E.A."/>
            <person name="Yee Ngan C."/>
            <person name="Ohm R.A."/>
            <person name="Salamov A.A."/>
            <person name="Grigoriev I.V."/>
            <person name="Spatafora J.W."/>
            <person name="Berbee M.L."/>
        </authorList>
    </citation>
    <scope>NUCLEOTIDE SEQUENCE [LARGE SCALE GENOMIC DNA]</scope>
    <source>
        <strain evidence="4 5">JEL478</strain>
    </source>
</reference>
<feature type="chain" id="PRO_5007296491" evidence="2">
    <location>
        <begin position="23"/>
        <end position="226"/>
    </location>
</feature>
<evidence type="ECO:0000259" key="3">
    <source>
        <dbReference type="Pfam" id="PF08547"/>
    </source>
</evidence>
<dbReference type="InterPro" id="IPR039131">
    <property type="entry name" value="NDUFAF1"/>
</dbReference>
<dbReference type="AlphaFoldDB" id="A0A139AWM1"/>
<protein>
    <submittedName>
        <fullName evidence="4">CIA30-domain-containing protein</fullName>
    </submittedName>
</protein>
<name>A0A139AWM1_GONPJ</name>
<dbReference type="InterPro" id="IPR013857">
    <property type="entry name" value="NADH-UbQ_OxRdtase-assoc_prot30"/>
</dbReference>